<protein>
    <submittedName>
        <fullName evidence="2">Uncharacterized protein</fullName>
    </submittedName>
</protein>
<organism evidence="2 3">
    <name type="scientific">Cherax quadricarinatus</name>
    <name type="common">Australian red claw crayfish</name>
    <dbReference type="NCBI Taxonomy" id="27406"/>
    <lineage>
        <taxon>Eukaryota</taxon>
        <taxon>Metazoa</taxon>
        <taxon>Ecdysozoa</taxon>
        <taxon>Arthropoda</taxon>
        <taxon>Crustacea</taxon>
        <taxon>Multicrustacea</taxon>
        <taxon>Malacostraca</taxon>
        <taxon>Eumalacostraca</taxon>
        <taxon>Eucarida</taxon>
        <taxon>Decapoda</taxon>
        <taxon>Pleocyemata</taxon>
        <taxon>Astacidea</taxon>
        <taxon>Parastacoidea</taxon>
        <taxon>Parastacidae</taxon>
        <taxon>Cherax</taxon>
    </lineage>
</organism>
<feature type="region of interest" description="Disordered" evidence="1">
    <location>
        <begin position="240"/>
        <end position="268"/>
    </location>
</feature>
<proteinExistence type="predicted"/>
<dbReference type="Proteomes" id="UP001445076">
    <property type="component" value="Unassembled WGS sequence"/>
</dbReference>
<dbReference type="EMBL" id="JARKIK010000035">
    <property type="protein sequence ID" value="KAK8740002.1"/>
    <property type="molecule type" value="Genomic_DNA"/>
</dbReference>
<comment type="caution">
    <text evidence="2">The sequence shown here is derived from an EMBL/GenBank/DDBJ whole genome shotgun (WGS) entry which is preliminary data.</text>
</comment>
<reference evidence="2 3" key="1">
    <citation type="journal article" date="2024" name="BMC Genomics">
        <title>Genome assembly of redclaw crayfish (Cherax quadricarinatus) provides insights into its immune adaptation and hypoxia tolerance.</title>
        <authorList>
            <person name="Liu Z."/>
            <person name="Zheng J."/>
            <person name="Li H."/>
            <person name="Fang K."/>
            <person name="Wang S."/>
            <person name="He J."/>
            <person name="Zhou D."/>
            <person name="Weng S."/>
            <person name="Chi M."/>
            <person name="Gu Z."/>
            <person name="He J."/>
            <person name="Li F."/>
            <person name="Wang M."/>
        </authorList>
    </citation>
    <scope>NUCLEOTIDE SEQUENCE [LARGE SCALE GENOMIC DNA]</scope>
    <source>
        <strain evidence="2">ZL_2023a</strain>
    </source>
</reference>
<evidence type="ECO:0000256" key="1">
    <source>
        <dbReference type="SAM" id="MobiDB-lite"/>
    </source>
</evidence>
<feature type="region of interest" description="Disordered" evidence="1">
    <location>
        <begin position="496"/>
        <end position="543"/>
    </location>
</feature>
<evidence type="ECO:0000313" key="3">
    <source>
        <dbReference type="Proteomes" id="UP001445076"/>
    </source>
</evidence>
<dbReference type="AlphaFoldDB" id="A0AAW0X7R1"/>
<evidence type="ECO:0000313" key="2">
    <source>
        <dbReference type="EMBL" id="KAK8740002.1"/>
    </source>
</evidence>
<sequence>MNQKRTKEQEERRQLRLARTYKNKVNKLKKMGINLDLGLPEIMPQPDSTEVTEDMIEDKTEVCEDKLQLTEEQEGLIKNVQDEIAAEIKGRLVAKKAKKKKGKKSVGQVSKDVTHEECVDENLPSSPVDKDTIPTQMKMCSTKKNTLLKTKIAVKKTLSQRNSSDSAVAVEIVPKNKVFSTDTSEQNEEQTIKEKSPMKWKLNKNQGQANKLLKKALVVSPIVTSESVSKTISAKRIFENSSETDQSNSMSGINDTYSVSPSLGTPLQTVTRKPRKNLMKIKTPKSTILTTDDLAQNQNIETRNIIRLTQEEQLSTPCKKSKISSTSKKPKAKLQKSKIVKETTEETEFVDKSCPKILEVLQSAQEVQLTTNVKEIKTPKKSKTHIKRIFSEVTSISEPVQTDKIIQVAHSLGEREQFSTRKKLKITKKTLPSEVTVYQVAHPMQALEEQSTPTEVTQLHSELKKSKTPKKRKVDQVPEELSALVEVKHLDNELKKAKTPKKGITPKNTSSKITHSSVYTEQTPKTRSGKIVQTPKMSSSGEPVCKKRKFAKFTVLQNDDASMKIKKNAIATPVHRMQLKQKFKPKILKSA</sequence>
<feature type="compositionally biased region" description="Polar residues" evidence="1">
    <location>
        <begin position="506"/>
        <end position="526"/>
    </location>
</feature>
<gene>
    <name evidence="2" type="ORF">OTU49_003312</name>
</gene>
<name>A0AAW0X7R1_CHEQU</name>
<accession>A0AAW0X7R1</accession>
<keyword evidence="3" id="KW-1185">Reference proteome</keyword>